<name>A0ABT1CXG7_9HYPH</name>
<protein>
    <submittedName>
        <fullName evidence="1">Uncharacterized protein</fullName>
    </submittedName>
</protein>
<keyword evidence="2" id="KW-1185">Reference proteome</keyword>
<sequence>MPDDMDRALPCGEAVVQSAQSRLPVGQDQISYNPSRPSTSLRVAWIGAGKLETSSLTEMQSRSVA</sequence>
<dbReference type="Proteomes" id="UP001320715">
    <property type="component" value="Unassembled WGS sequence"/>
</dbReference>
<evidence type="ECO:0000313" key="2">
    <source>
        <dbReference type="Proteomes" id="UP001320715"/>
    </source>
</evidence>
<comment type="caution">
    <text evidence="1">The sequence shown here is derived from an EMBL/GenBank/DDBJ whole genome shotgun (WGS) entry which is preliminary data.</text>
</comment>
<accession>A0ABT1CXG7</accession>
<evidence type="ECO:0000313" key="1">
    <source>
        <dbReference type="EMBL" id="MCO6410890.1"/>
    </source>
</evidence>
<gene>
    <name evidence="1" type="ORF">GTW23_22115</name>
</gene>
<proteinExistence type="predicted"/>
<organism evidence="1 2">
    <name type="scientific">Hoeflea alexandrii</name>
    <dbReference type="NCBI Taxonomy" id="288436"/>
    <lineage>
        <taxon>Bacteria</taxon>
        <taxon>Pseudomonadati</taxon>
        <taxon>Pseudomonadota</taxon>
        <taxon>Alphaproteobacteria</taxon>
        <taxon>Hyphomicrobiales</taxon>
        <taxon>Rhizobiaceae</taxon>
        <taxon>Hoeflea</taxon>
    </lineage>
</organism>
<dbReference type="EMBL" id="JAAAML010000005">
    <property type="protein sequence ID" value="MCO6410890.1"/>
    <property type="molecule type" value="Genomic_DNA"/>
</dbReference>
<reference evidence="1 2" key="1">
    <citation type="submission" date="2020-01" db="EMBL/GenBank/DDBJ databases">
        <title>Genomes of bacteria type strains.</title>
        <authorList>
            <person name="Chen J."/>
            <person name="Zhu S."/>
            <person name="Yang J."/>
        </authorList>
    </citation>
    <scope>NUCLEOTIDE SEQUENCE [LARGE SCALE GENOMIC DNA]</scope>
    <source>
        <strain evidence="1 2">DSM 16655</strain>
    </source>
</reference>